<keyword evidence="3" id="KW-0732">Signal</keyword>
<feature type="coiled-coil region" evidence="1">
    <location>
        <begin position="51"/>
        <end position="78"/>
    </location>
</feature>
<organism evidence="4 5">
    <name type="scientific">Heterodera trifolii</name>
    <dbReference type="NCBI Taxonomy" id="157864"/>
    <lineage>
        <taxon>Eukaryota</taxon>
        <taxon>Metazoa</taxon>
        <taxon>Ecdysozoa</taxon>
        <taxon>Nematoda</taxon>
        <taxon>Chromadorea</taxon>
        <taxon>Rhabditida</taxon>
        <taxon>Tylenchina</taxon>
        <taxon>Tylenchomorpha</taxon>
        <taxon>Tylenchoidea</taxon>
        <taxon>Heteroderidae</taxon>
        <taxon>Heteroderinae</taxon>
        <taxon>Heterodera</taxon>
    </lineage>
</organism>
<evidence type="ECO:0000256" key="1">
    <source>
        <dbReference type="SAM" id="Coils"/>
    </source>
</evidence>
<evidence type="ECO:0000256" key="2">
    <source>
        <dbReference type="SAM" id="MobiDB-lite"/>
    </source>
</evidence>
<reference evidence="4 5" key="1">
    <citation type="submission" date="2024-10" db="EMBL/GenBank/DDBJ databases">
        <authorList>
            <person name="Kim D."/>
        </authorList>
    </citation>
    <scope>NUCLEOTIDE SEQUENCE [LARGE SCALE GENOMIC DNA]</scope>
    <source>
        <strain evidence="4">BH-2024</strain>
    </source>
</reference>
<dbReference type="EMBL" id="JBICBT010000457">
    <property type="protein sequence ID" value="KAL3113091.1"/>
    <property type="molecule type" value="Genomic_DNA"/>
</dbReference>
<dbReference type="AlphaFoldDB" id="A0ABD2LD06"/>
<feature type="signal peptide" evidence="3">
    <location>
        <begin position="1"/>
        <end position="25"/>
    </location>
</feature>
<keyword evidence="1" id="KW-0175">Coiled coil</keyword>
<gene>
    <name evidence="4" type="ORF">niasHT_010854</name>
</gene>
<evidence type="ECO:0000313" key="4">
    <source>
        <dbReference type="EMBL" id="KAL3113091.1"/>
    </source>
</evidence>
<accession>A0ABD2LD06</accession>
<proteinExistence type="predicted"/>
<keyword evidence="5" id="KW-1185">Reference proteome</keyword>
<evidence type="ECO:0000313" key="5">
    <source>
        <dbReference type="Proteomes" id="UP001620626"/>
    </source>
</evidence>
<evidence type="ECO:0008006" key="6">
    <source>
        <dbReference type="Google" id="ProtNLM"/>
    </source>
</evidence>
<comment type="caution">
    <text evidence="4">The sequence shown here is derived from an EMBL/GenBank/DDBJ whole genome shotgun (WGS) entry which is preliminary data.</text>
</comment>
<protein>
    <recommendedName>
        <fullName evidence="6">Ground-like domain-containing protein</fullName>
    </recommendedName>
</protein>
<evidence type="ECO:0000256" key="3">
    <source>
        <dbReference type="SAM" id="SignalP"/>
    </source>
</evidence>
<dbReference type="Proteomes" id="UP001620626">
    <property type="component" value="Unassembled WGS sequence"/>
</dbReference>
<name>A0ABD2LD06_9BILA</name>
<sequence>MPHLCITVTLFVVITLLTTLQFTDTKKTQNDSDTNSEIDDETIGDQQQKNNATTEQLIQQLVQQLQQIQQKILVIQKNLPKQQKQELSQRRVEAVQQQPPAGIVKLNTARLNNNSTVDERKTNSSLKAQIKEFRHRFAPSREQFRKLVRAKDQPQPQIATSIDKTILKEAPRVPSRQPLPFAKHETNKPSNESQNFANQPPQHLPMAATENSSPIRTSNQTQSNANIIDKETEPSSNSSSIAVKCPKIEWQKIIEKAIKRDDPNTSIKQLQAELANIERGIFVVMCSMVNQREQFAKNLKLKGDTFCQVIKDNVWCHAGGLSLKNGATFQIGR</sequence>
<feature type="chain" id="PRO_5044870795" description="Ground-like domain-containing protein" evidence="3">
    <location>
        <begin position="26"/>
        <end position="333"/>
    </location>
</feature>
<feature type="compositionally biased region" description="Polar residues" evidence="2">
    <location>
        <begin position="188"/>
        <end position="201"/>
    </location>
</feature>
<feature type="compositionally biased region" description="Polar residues" evidence="2">
    <location>
        <begin position="154"/>
        <end position="163"/>
    </location>
</feature>
<feature type="compositionally biased region" description="Polar residues" evidence="2">
    <location>
        <begin position="209"/>
        <end position="226"/>
    </location>
</feature>
<feature type="region of interest" description="Disordered" evidence="2">
    <location>
        <begin position="148"/>
        <end position="240"/>
    </location>
</feature>